<dbReference type="SUPFAM" id="SSF51735">
    <property type="entry name" value="NAD(P)-binding Rossmann-fold domains"/>
    <property type="match status" value="1"/>
</dbReference>
<proteinExistence type="predicted"/>
<protein>
    <submittedName>
        <fullName evidence="3">NADPH:quinone reductase-like Zn-dependent oxidoreductase</fullName>
    </submittedName>
</protein>
<reference evidence="3 4" key="1">
    <citation type="submission" date="2020-08" db="EMBL/GenBank/DDBJ databases">
        <title>Genomic Encyclopedia of Type Strains, Phase III (KMG-III): the genomes of soil and plant-associated and newly described type strains.</title>
        <authorList>
            <person name="Whitman W."/>
        </authorList>
    </citation>
    <scope>NUCLEOTIDE SEQUENCE [LARGE SCALE GENOMIC DNA]</scope>
    <source>
        <strain evidence="3 4">CECT 8840</strain>
    </source>
</reference>
<dbReference type="PANTHER" id="PTHR44154:SF1">
    <property type="entry name" value="QUINONE OXIDOREDUCTASE"/>
    <property type="match status" value="1"/>
</dbReference>
<dbReference type="SMART" id="SM00829">
    <property type="entry name" value="PKS_ER"/>
    <property type="match status" value="1"/>
</dbReference>
<dbReference type="PANTHER" id="PTHR44154">
    <property type="entry name" value="QUINONE OXIDOREDUCTASE"/>
    <property type="match status" value="1"/>
</dbReference>
<keyword evidence="4" id="KW-1185">Reference proteome</keyword>
<dbReference type="RefSeq" id="WP_246435395.1">
    <property type="nucleotide sequence ID" value="NZ_JACHJP010000002.1"/>
</dbReference>
<dbReference type="AlphaFoldDB" id="A0A7W7VLQ3"/>
<dbReference type="InterPro" id="IPR036291">
    <property type="entry name" value="NAD(P)-bd_dom_sf"/>
</dbReference>
<dbReference type="Gene3D" id="3.40.50.720">
    <property type="entry name" value="NAD(P)-binding Rossmann-like Domain"/>
    <property type="match status" value="1"/>
</dbReference>
<dbReference type="EMBL" id="JACHJP010000002">
    <property type="protein sequence ID" value="MBB4915001.1"/>
    <property type="molecule type" value="Genomic_DNA"/>
</dbReference>
<name>A0A7W7VLQ3_9ACTN</name>
<evidence type="ECO:0000259" key="2">
    <source>
        <dbReference type="SMART" id="SM00829"/>
    </source>
</evidence>
<dbReference type="CDD" id="cd08253">
    <property type="entry name" value="zeta_crystallin"/>
    <property type="match status" value="1"/>
</dbReference>
<dbReference type="InterPro" id="IPR013154">
    <property type="entry name" value="ADH-like_N"/>
</dbReference>
<gene>
    <name evidence="3" type="ORF">FHS44_002086</name>
</gene>
<dbReference type="Proteomes" id="UP000552644">
    <property type="component" value="Unassembled WGS sequence"/>
</dbReference>
<comment type="caution">
    <text evidence="3">The sequence shown here is derived from an EMBL/GenBank/DDBJ whole genome shotgun (WGS) entry which is preliminary data.</text>
</comment>
<evidence type="ECO:0000313" key="3">
    <source>
        <dbReference type="EMBL" id="MBB4915001.1"/>
    </source>
</evidence>
<organism evidence="3 4">
    <name type="scientific">Streptosporangium saharense</name>
    <dbReference type="NCBI Taxonomy" id="1706840"/>
    <lineage>
        <taxon>Bacteria</taxon>
        <taxon>Bacillati</taxon>
        <taxon>Actinomycetota</taxon>
        <taxon>Actinomycetes</taxon>
        <taxon>Streptosporangiales</taxon>
        <taxon>Streptosporangiaceae</taxon>
        <taxon>Streptosporangium</taxon>
    </lineage>
</organism>
<dbReference type="InterPro" id="IPR013149">
    <property type="entry name" value="ADH-like_C"/>
</dbReference>
<feature type="domain" description="Enoyl reductase (ER)" evidence="2">
    <location>
        <begin position="16"/>
        <end position="327"/>
    </location>
</feature>
<dbReference type="InterPro" id="IPR051603">
    <property type="entry name" value="Zinc-ADH_QOR/CCCR"/>
</dbReference>
<evidence type="ECO:0000313" key="4">
    <source>
        <dbReference type="Proteomes" id="UP000552644"/>
    </source>
</evidence>
<accession>A0A7W7VLQ3</accession>
<dbReference type="Pfam" id="PF00107">
    <property type="entry name" value="ADH_zinc_N"/>
    <property type="match status" value="1"/>
</dbReference>
<dbReference type="InterPro" id="IPR020843">
    <property type="entry name" value="ER"/>
</dbReference>
<sequence>MSLPTHMHAAYVTAPGPAEAIRYGRIPVPVIGPTDVLVRVRLVAADPVDVFVRSGAYPTPMPSPFVIGRDLVGEVAAVGPGVAGFVQGQPVWCNSLGHAGRQGSFAEYAVVAADRLYPAPPDLDPADLVAAAHPAATAWLALFRHGRLRAGENVHVGGGAGNVGSAAVALAVAAGARVIATARPEDFSSVRALGAAEVLDYRDPDLPAGLRTATPDGYHVWVDTSGHGDLATGVGLLANGGRLVVMAGLHATPTLPLGPLYTRDASVTGFAISNASVTDLADAADGVVFLLRATPWRPRIADRLPLSLAAQAHRRLENGEVNGRLVLQSATDRIDQPIGGARYSSA</sequence>
<dbReference type="GO" id="GO:0016491">
    <property type="term" value="F:oxidoreductase activity"/>
    <property type="evidence" value="ECO:0007669"/>
    <property type="project" value="InterPro"/>
</dbReference>
<dbReference type="Pfam" id="PF08240">
    <property type="entry name" value="ADH_N"/>
    <property type="match status" value="1"/>
</dbReference>
<dbReference type="Gene3D" id="3.90.180.10">
    <property type="entry name" value="Medium-chain alcohol dehydrogenases, catalytic domain"/>
    <property type="match status" value="1"/>
</dbReference>
<dbReference type="InterPro" id="IPR011032">
    <property type="entry name" value="GroES-like_sf"/>
</dbReference>
<dbReference type="SUPFAM" id="SSF50129">
    <property type="entry name" value="GroES-like"/>
    <property type="match status" value="1"/>
</dbReference>
<keyword evidence="1" id="KW-0521">NADP</keyword>
<evidence type="ECO:0000256" key="1">
    <source>
        <dbReference type="ARBA" id="ARBA00022857"/>
    </source>
</evidence>